<organism evidence="4">
    <name type="scientific">mine drainage metagenome</name>
    <dbReference type="NCBI Taxonomy" id="410659"/>
    <lineage>
        <taxon>unclassified sequences</taxon>
        <taxon>metagenomes</taxon>
        <taxon>ecological metagenomes</taxon>
    </lineage>
</organism>
<sequence>MIKHGSRAASSQSGSADVLEALGVAIELDGPDVARCASELGIAFCFAPAFHPAMKNVAQARREMGVTTVFNIVGPLSNPAKPKAQAIGVADPRWLPVVAEVLAARGTDALVFRGDDGLDELSLSMTSTVYVVAAGRVVKEVLDPKNFGIQRAPMSALSGGDAAQNALATRAVLAGETGPHRDAILLNAAAALAAYDAPKQRGLSLMERMQAGLVAAAAAIDSGAAALLLDRWVDLSQSLRVQ</sequence>
<accession>A0A1J5PZY9</accession>
<dbReference type="GO" id="GO:0000162">
    <property type="term" value="P:L-tryptophan biosynthetic process"/>
    <property type="evidence" value="ECO:0007669"/>
    <property type="project" value="InterPro"/>
</dbReference>
<dbReference type="EC" id="2.4.2.18" evidence="4"/>
<dbReference type="InterPro" id="IPR000312">
    <property type="entry name" value="Glycosyl_Trfase_fam3"/>
</dbReference>
<dbReference type="PANTHER" id="PTHR43285">
    <property type="entry name" value="ANTHRANILATE PHOSPHORIBOSYLTRANSFERASE"/>
    <property type="match status" value="1"/>
</dbReference>
<dbReference type="NCBIfam" id="TIGR01245">
    <property type="entry name" value="trpD"/>
    <property type="match status" value="1"/>
</dbReference>
<dbReference type="InterPro" id="IPR005940">
    <property type="entry name" value="Anthranilate_Pribosyl_Tfrase"/>
</dbReference>
<dbReference type="PANTHER" id="PTHR43285:SF2">
    <property type="entry name" value="ANTHRANILATE PHOSPHORIBOSYLTRANSFERASE"/>
    <property type="match status" value="1"/>
</dbReference>
<dbReference type="Pfam" id="PF00591">
    <property type="entry name" value="Glycos_transf_3"/>
    <property type="match status" value="1"/>
</dbReference>
<evidence type="ECO:0000259" key="3">
    <source>
        <dbReference type="Pfam" id="PF00591"/>
    </source>
</evidence>
<protein>
    <submittedName>
        <fullName evidence="4">Anthranilate phosphoribosyltransferase</fullName>
        <ecNumber evidence="4">2.4.2.18</ecNumber>
    </submittedName>
</protein>
<dbReference type="InterPro" id="IPR035902">
    <property type="entry name" value="Nuc_phospho_transferase"/>
</dbReference>
<reference evidence="4" key="1">
    <citation type="submission" date="2016-10" db="EMBL/GenBank/DDBJ databases">
        <title>Sequence of Gallionella enrichment culture.</title>
        <authorList>
            <person name="Poehlein A."/>
            <person name="Muehling M."/>
            <person name="Daniel R."/>
        </authorList>
    </citation>
    <scope>NUCLEOTIDE SEQUENCE</scope>
</reference>
<comment type="caution">
    <text evidence="4">The sequence shown here is derived from an EMBL/GenBank/DDBJ whole genome shotgun (WGS) entry which is preliminary data.</text>
</comment>
<evidence type="ECO:0000256" key="2">
    <source>
        <dbReference type="ARBA" id="ARBA00022679"/>
    </source>
</evidence>
<dbReference type="AlphaFoldDB" id="A0A1J5PZY9"/>
<proteinExistence type="predicted"/>
<evidence type="ECO:0000256" key="1">
    <source>
        <dbReference type="ARBA" id="ARBA00022676"/>
    </source>
</evidence>
<keyword evidence="2 4" id="KW-0808">Transferase</keyword>
<feature type="domain" description="Glycosyl transferase family 3" evidence="3">
    <location>
        <begin position="2"/>
        <end position="225"/>
    </location>
</feature>
<dbReference type="GO" id="GO:0005829">
    <property type="term" value="C:cytosol"/>
    <property type="evidence" value="ECO:0007669"/>
    <property type="project" value="TreeGrafter"/>
</dbReference>
<name>A0A1J5PZY9_9ZZZZ</name>
<dbReference type="EMBL" id="MLJW01004011">
    <property type="protein sequence ID" value="OIQ70819.1"/>
    <property type="molecule type" value="Genomic_DNA"/>
</dbReference>
<dbReference type="SUPFAM" id="SSF52418">
    <property type="entry name" value="Nucleoside phosphorylase/phosphoribosyltransferase catalytic domain"/>
    <property type="match status" value="1"/>
</dbReference>
<keyword evidence="1 4" id="KW-0328">Glycosyltransferase</keyword>
<evidence type="ECO:0000313" key="4">
    <source>
        <dbReference type="EMBL" id="OIQ70819.1"/>
    </source>
</evidence>
<gene>
    <name evidence="4" type="primary">trpD_15</name>
    <name evidence="4" type="ORF">GALL_475670</name>
</gene>
<dbReference type="GO" id="GO:0004048">
    <property type="term" value="F:anthranilate phosphoribosyltransferase activity"/>
    <property type="evidence" value="ECO:0007669"/>
    <property type="project" value="UniProtKB-EC"/>
</dbReference>
<dbReference type="Gene3D" id="3.40.1030.10">
    <property type="entry name" value="Nucleoside phosphorylase/phosphoribosyltransferase catalytic domain"/>
    <property type="match status" value="1"/>
</dbReference>